<proteinExistence type="predicted"/>
<dbReference type="PANTHER" id="PTHR24419">
    <property type="entry name" value="INTERLEUKIN-1 RECEPTOR-ASSOCIATED KINASE"/>
    <property type="match status" value="1"/>
</dbReference>
<dbReference type="InterPro" id="IPR001245">
    <property type="entry name" value="Ser-Thr/Tyr_kinase_cat_dom"/>
</dbReference>
<dbReference type="Pfam" id="PF07714">
    <property type="entry name" value="PK_Tyr_Ser-Thr"/>
    <property type="match status" value="1"/>
</dbReference>
<accession>A0ABN7X762</accession>
<dbReference type="InterPro" id="IPR011009">
    <property type="entry name" value="Kinase-like_dom_sf"/>
</dbReference>
<keyword evidence="1" id="KW-0067">ATP-binding</keyword>
<comment type="caution">
    <text evidence="3">The sequence shown here is derived from an EMBL/GenBank/DDBJ whole genome shotgun (WGS) entry which is preliminary data.</text>
</comment>
<evidence type="ECO:0000313" key="4">
    <source>
        <dbReference type="Proteomes" id="UP000789901"/>
    </source>
</evidence>
<feature type="non-terminal residue" evidence="3">
    <location>
        <position position="1"/>
    </location>
</feature>
<dbReference type="EMBL" id="CAJVQB010094681">
    <property type="protein sequence ID" value="CAG8849068.1"/>
    <property type="molecule type" value="Genomic_DNA"/>
</dbReference>
<keyword evidence="4" id="KW-1185">Reference proteome</keyword>
<dbReference type="PROSITE" id="PS50011">
    <property type="entry name" value="PROTEIN_KINASE_DOM"/>
    <property type="match status" value="1"/>
</dbReference>
<dbReference type="Gene3D" id="1.10.510.10">
    <property type="entry name" value="Transferase(Phosphotransferase) domain 1"/>
    <property type="match status" value="1"/>
</dbReference>
<keyword evidence="1" id="KW-0547">Nucleotide-binding</keyword>
<name>A0ABN7X762_GIGMA</name>
<organism evidence="3 4">
    <name type="scientific">Gigaspora margarita</name>
    <dbReference type="NCBI Taxonomy" id="4874"/>
    <lineage>
        <taxon>Eukaryota</taxon>
        <taxon>Fungi</taxon>
        <taxon>Fungi incertae sedis</taxon>
        <taxon>Mucoromycota</taxon>
        <taxon>Glomeromycotina</taxon>
        <taxon>Glomeromycetes</taxon>
        <taxon>Diversisporales</taxon>
        <taxon>Gigasporaceae</taxon>
        <taxon>Gigaspora</taxon>
    </lineage>
</organism>
<feature type="domain" description="Protein kinase" evidence="2">
    <location>
        <begin position="17"/>
        <end position="142"/>
    </location>
</feature>
<feature type="binding site" evidence="1">
    <location>
        <position position="49"/>
    </location>
    <ligand>
        <name>ATP</name>
        <dbReference type="ChEBI" id="CHEBI:30616"/>
    </ligand>
</feature>
<evidence type="ECO:0000313" key="3">
    <source>
        <dbReference type="EMBL" id="CAG8849068.1"/>
    </source>
</evidence>
<evidence type="ECO:0000256" key="1">
    <source>
        <dbReference type="PROSITE-ProRule" id="PRU10141"/>
    </source>
</evidence>
<reference evidence="3 4" key="1">
    <citation type="submission" date="2021-06" db="EMBL/GenBank/DDBJ databases">
        <authorList>
            <person name="Kallberg Y."/>
            <person name="Tangrot J."/>
            <person name="Rosling A."/>
        </authorList>
    </citation>
    <scope>NUCLEOTIDE SEQUENCE [LARGE SCALE GENOMIC DNA]</scope>
    <source>
        <strain evidence="3 4">120-4 pot B 10/14</strain>
    </source>
</reference>
<dbReference type="PROSITE" id="PS00107">
    <property type="entry name" value="PROTEIN_KINASE_ATP"/>
    <property type="match status" value="1"/>
</dbReference>
<dbReference type="InterPro" id="IPR017441">
    <property type="entry name" value="Protein_kinase_ATP_BS"/>
</dbReference>
<dbReference type="InterPro" id="IPR000719">
    <property type="entry name" value="Prot_kinase_dom"/>
</dbReference>
<evidence type="ECO:0000259" key="2">
    <source>
        <dbReference type="PROSITE" id="PS50011"/>
    </source>
</evidence>
<dbReference type="Proteomes" id="UP000789901">
    <property type="component" value="Unassembled WGS sequence"/>
</dbReference>
<protein>
    <submittedName>
        <fullName evidence="3">35007_t:CDS:1</fullName>
    </submittedName>
</protein>
<sequence length="142" mass="16810">TFNKKHEFFHWIPFENFINVEEIGKGAFSMVFKTKYINNYGFYEEVAIKLVNGSNKNREPFLKELRACHSLNQYLGISRDEKTDDYILVLSYAKYGSLSNNLANILKFKWKIKLKILHDIISNLDRIHSKKYLHRDIHPGNI</sequence>
<gene>
    <name evidence="3" type="ORF">GMARGA_LOCUS39507</name>
</gene>
<dbReference type="PANTHER" id="PTHR24419:SF34">
    <property type="entry name" value="PROTEIN TUBE-RELATED"/>
    <property type="match status" value="1"/>
</dbReference>
<dbReference type="SUPFAM" id="SSF56112">
    <property type="entry name" value="Protein kinase-like (PK-like)"/>
    <property type="match status" value="1"/>
</dbReference>
<feature type="non-terminal residue" evidence="3">
    <location>
        <position position="142"/>
    </location>
</feature>